<protein>
    <recommendedName>
        <fullName evidence="4">DUF922 domain-containing protein</fullName>
    </recommendedName>
</protein>
<proteinExistence type="predicted"/>
<keyword evidence="1" id="KW-0732">Signal</keyword>
<dbReference type="OrthoDB" id="5431540at2"/>
<dbReference type="AlphaFoldDB" id="A0A1M7EMK7"/>
<accession>A0A1M7EMK7</accession>
<dbReference type="STRING" id="1419482.SAMN05444266_105502"/>
<evidence type="ECO:0008006" key="4">
    <source>
        <dbReference type="Google" id="ProtNLM"/>
    </source>
</evidence>
<gene>
    <name evidence="2" type="ORF">SAMN05444266_105502</name>
</gene>
<keyword evidence="3" id="KW-1185">Reference proteome</keyword>
<evidence type="ECO:0000256" key="1">
    <source>
        <dbReference type="SAM" id="SignalP"/>
    </source>
</evidence>
<feature type="signal peptide" evidence="1">
    <location>
        <begin position="1"/>
        <end position="20"/>
    </location>
</feature>
<dbReference type="RefSeq" id="WP_073082664.1">
    <property type="nucleotide sequence ID" value="NZ_FRBL01000005.1"/>
</dbReference>
<feature type="chain" id="PRO_5013337063" description="DUF922 domain-containing protein" evidence="1">
    <location>
        <begin position="21"/>
        <end position="221"/>
    </location>
</feature>
<reference evidence="2 3" key="1">
    <citation type="submission" date="2016-11" db="EMBL/GenBank/DDBJ databases">
        <authorList>
            <person name="Jaros S."/>
            <person name="Januszkiewicz K."/>
            <person name="Wedrychowicz H."/>
        </authorList>
    </citation>
    <scope>NUCLEOTIDE SEQUENCE [LARGE SCALE GENOMIC DNA]</scope>
    <source>
        <strain evidence="2 3">DSM 27406</strain>
    </source>
</reference>
<evidence type="ECO:0000313" key="2">
    <source>
        <dbReference type="EMBL" id="SHL92843.1"/>
    </source>
</evidence>
<organism evidence="2 3">
    <name type="scientific">Chitinophaga jiangningensis</name>
    <dbReference type="NCBI Taxonomy" id="1419482"/>
    <lineage>
        <taxon>Bacteria</taxon>
        <taxon>Pseudomonadati</taxon>
        <taxon>Bacteroidota</taxon>
        <taxon>Chitinophagia</taxon>
        <taxon>Chitinophagales</taxon>
        <taxon>Chitinophagaceae</taxon>
        <taxon>Chitinophaga</taxon>
    </lineage>
</organism>
<name>A0A1M7EMK7_9BACT</name>
<evidence type="ECO:0000313" key="3">
    <source>
        <dbReference type="Proteomes" id="UP000184420"/>
    </source>
</evidence>
<dbReference type="Proteomes" id="UP000184420">
    <property type="component" value="Unassembled WGS sequence"/>
</dbReference>
<dbReference type="EMBL" id="FRBL01000005">
    <property type="protein sequence ID" value="SHL92843.1"/>
    <property type="molecule type" value="Genomic_DNA"/>
</dbReference>
<sequence length="221" mass="24919">MIAVPSILFLLLLFPAGSGTNNKQLTSAGHTVVSLDFHFQEQPSTADSDTIYYAPYRKLSWSDFTGKPPLSGPSAAVSYTSFSYEGSSRVYKDTLHISLLLQVFFIKSASWVKPGNNTTYGLTHEQIHFDITRLVVERFKQRLKQTALNRDDYDSVIQFQYLEAFREMNRLQYAFDRDTHSGMNAAAQASWHDKVTIALKNNGNLPEELGNDINTFPPGPR</sequence>